<dbReference type="GO" id="GO:0043565">
    <property type="term" value="F:sequence-specific DNA binding"/>
    <property type="evidence" value="ECO:0007669"/>
    <property type="project" value="TreeGrafter"/>
</dbReference>
<dbReference type="AlphaFoldDB" id="G2LK51"/>
<dbReference type="GO" id="GO:0004803">
    <property type="term" value="F:transposase activity"/>
    <property type="evidence" value="ECO:0007669"/>
    <property type="project" value="InterPro"/>
</dbReference>
<dbReference type="InterPro" id="IPR052715">
    <property type="entry name" value="RAYT_transposase"/>
</dbReference>
<dbReference type="PANTHER" id="PTHR36966:SF1">
    <property type="entry name" value="REP-ASSOCIATED TYROSINE TRANSPOSASE"/>
    <property type="match status" value="1"/>
</dbReference>
<evidence type="ECO:0000259" key="1">
    <source>
        <dbReference type="SMART" id="SM01321"/>
    </source>
</evidence>
<dbReference type="PANTHER" id="PTHR36966">
    <property type="entry name" value="REP-ASSOCIATED TYROSINE TRANSPOSASE"/>
    <property type="match status" value="1"/>
</dbReference>
<dbReference type="Gene3D" id="3.30.70.1290">
    <property type="entry name" value="Transposase IS200-like"/>
    <property type="match status" value="1"/>
</dbReference>
<reference evidence="2 3" key="1">
    <citation type="journal article" date="2012" name="Environ. Microbiol.">
        <title>Complete genome of Candidatus Chloracidobacterium thermophilum, a chlorophyll-based photoheterotroph belonging to the phylum Acidobacteria.</title>
        <authorList>
            <person name="Garcia Costas A.M."/>
            <person name="Liu Z."/>
            <person name="Tomsho L.P."/>
            <person name="Schuster S.C."/>
            <person name="Ward D.M."/>
            <person name="Bryant D.A."/>
        </authorList>
    </citation>
    <scope>NUCLEOTIDE SEQUENCE [LARGE SCALE GENOMIC DNA]</scope>
    <source>
        <strain evidence="2 3">B</strain>
    </source>
</reference>
<keyword evidence="3" id="KW-1185">Reference proteome</keyword>
<dbReference type="SMART" id="SM01321">
    <property type="entry name" value="Y1_Tnp"/>
    <property type="match status" value="1"/>
</dbReference>
<protein>
    <recommendedName>
        <fullName evidence="1">Transposase IS200-like domain-containing protein</fullName>
    </recommendedName>
</protein>
<dbReference type="EMBL" id="CP002515">
    <property type="protein sequence ID" value="AEP13538.1"/>
    <property type="molecule type" value="Genomic_DNA"/>
</dbReference>
<dbReference type="GO" id="GO:0006313">
    <property type="term" value="P:DNA transposition"/>
    <property type="evidence" value="ECO:0007669"/>
    <property type="project" value="InterPro"/>
</dbReference>
<name>G2LK51_CHLTF</name>
<evidence type="ECO:0000313" key="3">
    <source>
        <dbReference type="Proteomes" id="UP000006791"/>
    </source>
</evidence>
<accession>G2LK51</accession>
<gene>
    <name evidence="2" type="ordered locus">Cabther_B0540</name>
</gene>
<dbReference type="KEGG" id="ctm:Cabther_B0540"/>
<feature type="domain" description="Transposase IS200-like" evidence="1">
    <location>
        <begin position="1"/>
        <end position="166"/>
    </location>
</feature>
<organism evidence="2 3">
    <name type="scientific">Chloracidobacterium thermophilum (strain B)</name>
    <dbReference type="NCBI Taxonomy" id="981222"/>
    <lineage>
        <taxon>Bacteria</taxon>
        <taxon>Pseudomonadati</taxon>
        <taxon>Acidobacteriota</taxon>
        <taxon>Terriglobia</taxon>
        <taxon>Terriglobales</taxon>
        <taxon>Acidobacteriaceae</taxon>
        <taxon>Chloracidobacterium</taxon>
    </lineage>
</organism>
<evidence type="ECO:0000313" key="2">
    <source>
        <dbReference type="EMBL" id="AEP13538.1"/>
    </source>
</evidence>
<proteinExistence type="predicted"/>
<dbReference type="Proteomes" id="UP000006791">
    <property type="component" value="Chromosome 2"/>
</dbReference>
<dbReference type="InterPro" id="IPR002686">
    <property type="entry name" value="Transposase_17"/>
</dbReference>
<dbReference type="InterPro" id="IPR036515">
    <property type="entry name" value="Transposase_17_sf"/>
</dbReference>
<sequence>MGAYFVTLCTQGRVCLFGEIVAGEMRLNEYGEIVQKEWFRSAEIRREIVLFSDEFVVMPNHIHGIVRIVESPNAHVGATGPTAGATDATVGATDATVGATGRSPLLQGPAKRSLASFVAGFKSAVTKRINEHRGTAGAIIWQRNYYEHIIRHAESLNRIRAYILDNPLQWHLDHERAPATDAPPWADE</sequence>
<dbReference type="STRING" id="981222.Cabther_B0540"/>
<dbReference type="SUPFAM" id="SSF143422">
    <property type="entry name" value="Transposase IS200-like"/>
    <property type="match status" value="1"/>
</dbReference>
<dbReference type="HOGENOM" id="CLU_101329_0_0_0"/>